<evidence type="ECO:0000313" key="1">
    <source>
        <dbReference type="EMBL" id="JAD33659.1"/>
    </source>
</evidence>
<organism evidence="1">
    <name type="scientific">Arundo donax</name>
    <name type="common">Giant reed</name>
    <name type="synonym">Donax arundinaceus</name>
    <dbReference type="NCBI Taxonomy" id="35708"/>
    <lineage>
        <taxon>Eukaryota</taxon>
        <taxon>Viridiplantae</taxon>
        <taxon>Streptophyta</taxon>
        <taxon>Embryophyta</taxon>
        <taxon>Tracheophyta</taxon>
        <taxon>Spermatophyta</taxon>
        <taxon>Magnoliopsida</taxon>
        <taxon>Liliopsida</taxon>
        <taxon>Poales</taxon>
        <taxon>Poaceae</taxon>
        <taxon>PACMAD clade</taxon>
        <taxon>Arundinoideae</taxon>
        <taxon>Arundineae</taxon>
        <taxon>Arundo</taxon>
    </lineage>
</organism>
<accession>A0A0A8Z2Q8</accession>
<dbReference type="AlphaFoldDB" id="A0A0A8Z2Q8"/>
<protein>
    <submittedName>
        <fullName evidence="1">Uncharacterized protein</fullName>
    </submittedName>
</protein>
<sequence length="23" mass="2706">MSCRYAFSDLYNSFATNSCSKYF</sequence>
<dbReference type="EMBL" id="GBRH01264236">
    <property type="protein sequence ID" value="JAD33659.1"/>
    <property type="molecule type" value="Transcribed_RNA"/>
</dbReference>
<name>A0A0A8Z2Q8_ARUDO</name>
<reference evidence="1" key="1">
    <citation type="submission" date="2014-09" db="EMBL/GenBank/DDBJ databases">
        <authorList>
            <person name="Magalhaes I.L.F."/>
            <person name="Oliveira U."/>
            <person name="Santos F.R."/>
            <person name="Vidigal T.H.D.A."/>
            <person name="Brescovit A.D."/>
            <person name="Santos A.J."/>
        </authorList>
    </citation>
    <scope>NUCLEOTIDE SEQUENCE</scope>
    <source>
        <tissue evidence="1">Shoot tissue taken approximately 20 cm above the soil surface</tissue>
    </source>
</reference>
<proteinExistence type="predicted"/>
<reference evidence="1" key="2">
    <citation type="journal article" date="2015" name="Data Brief">
        <title>Shoot transcriptome of the giant reed, Arundo donax.</title>
        <authorList>
            <person name="Barrero R.A."/>
            <person name="Guerrero F.D."/>
            <person name="Moolhuijzen P."/>
            <person name="Goolsby J.A."/>
            <person name="Tidwell J."/>
            <person name="Bellgard S.E."/>
            <person name="Bellgard M.I."/>
        </authorList>
    </citation>
    <scope>NUCLEOTIDE SEQUENCE</scope>
    <source>
        <tissue evidence="1">Shoot tissue taken approximately 20 cm above the soil surface</tissue>
    </source>
</reference>